<keyword evidence="1" id="KW-0547">Nucleotide-binding</keyword>
<dbReference type="SUPFAM" id="SSF52540">
    <property type="entry name" value="P-loop containing nucleoside triphosphate hydrolases"/>
    <property type="match status" value="1"/>
</dbReference>
<evidence type="ECO:0000256" key="2">
    <source>
        <dbReference type="ARBA" id="ARBA00022840"/>
    </source>
</evidence>
<protein>
    <recommendedName>
        <fullName evidence="4">Guanylate cyclase domain-containing protein</fullName>
    </recommendedName>
</protein>
<dbReference type="PROSITE" id="PS50125">
    <property type="entry name" value="GUANYLATE_CYCLASE_2"/>
    <property type="match status" value="1"/>
</dbReference>
<evidence type="ECO:0000313" key="6">
    <source>
        <dbReference type="Proteomes" id="UP000654345"/>
    </source>
</evidence>
<dbReference type="Gene3D" id="3.30.70.1230">
    <property type="entry name" value="Nucleotide cyclase"/>
    <property type="match status" value="1"/>
</dbReference>
<reference evidence="5 6" key="1">
    <citation type="journal article" date="2021" name="Int. J. Syst. Evol. Microbiol.">
        <title>Reticulibacter mediterranei gen. nov., sp. nov., within the new family Reticulibacteraceae fam. nov., and Ktedonospora formicarum gen. nov., sp. nov., Ktedonobacter robiniae sp. nov., Dictyobacter formicarum sp. nov. and Dictyobacter arantiisoli sp. nov., belonging to the class Ktedonobacteria.</title>
        <authorList>
            <person name="Yabe S."/>
            <person name="Zheng Y."/>
            <person name="Wang C.M."/>
            <person name="Sakai Y."/>
            <person name="Abe K."/>
            <person name="Yokota A."/>
            <person name="Donadio S."/>
            <person name="Cavaletti L."/>
            <person name="Monciardini P."/>
        </authorList>
    </citation>
    <scope>NUCLEOTIDE SEQUENCE [LARGE SCALE GENOMIC DNA]</scope>
    <source>
        <strain evidence="5 6">SOSP1-30</strain>
    </source>
</reference>
<dbReference type="InterPro" id="IPR029787">
    <property type="entry name" value="Nucleotide_cyclase"/>
</dbReference>
<dbReference type="SMART" id="SM00044">
    <property type="entry name" value="CYCc"/>
    <property type="match status" value="1"/>
</dbReference>
<gene>
    <name evidence="5" type="ORF">KSB_54890</name>
</gene>
<dbReference type="EMBL" id="BNJG01000002">
    <property type="protein sequence ID" value="GHO57014.1"/>
    <property type="molecule type" value="Genomic_DNA"/>
</dbReference>
<evidence type="ECO:0000259" key="4">
    <source>
        <dbReference type="PROSITE" id="PS50125"/>
    </source>
</evidence>
<keyword evidence="2" id="KW-0067">ATP-binding</keyword>
<dbReference type="SUPFAM" id="SSF55073">
    <property type="entry name" value="Nucleotide cyclase"/>
    <property type="match status" value="1"/>
</dbReference>
<feature type="domain" description="Guanylate cyclase" evidence="4">
    <location>
        <begin position="9"/>
        <end position="134"/>
    </location>
</feature>
<dbReference type="RefSeq" id="WP_201373459.1">
    <property type="nucleotide sequence ID" value="NZ_BNJG01000002.1"/>
</dbReference>
<dbReference type="CDD" id="cd07302">
    <property type="entry name" value="CHD"/>
    <property type="match status" value="1"/>
</dbReference>
<dbReference type="PANTHER" id="PTHR16305:SF28">
    <property type="entry name" value="GUANYLATE CYCLASE DOMAIN-CONTAINING PROTEIN"/>
    <property type="match status" value="1"/>
</dbReference>
<dbReference type="InterPro" id="IPR027417">
    <property type="entry name" value="P-loop_NTPase"/>
</dbReference>
<organism evidence="5 6">
    <name type="scientific">Ktedonobacter robiniae</name>
    <dbReference type="NCBI Taxonomy" id="2778365"/>
    <lineage>
        <taxon>Bacteria</taxon>
        <taxon>Bacillati</taxon>
        <taxon>Chloroflexota</taxon>
        <taxon>Ktedonobacteria</taxon>
        <taxon>Ktedonobacterales</taxon>
        <taxon>Ktedonobacteraceae</taxon>
        <taxon>Ktedonobacter</taxon>
    </lineage>
</organism>
<comment type="caution">
    <text evidence="5">The sequence shown here is derived from an EMBL/GenBank/DDBJ whole genome shotgun (WGS) entry which is preliminary data.</text>
</comment>
<name>A0ABQ3UW21_9CHLR</name>
<dbReference type="Pfam" id="PF00211">
    <property type="entry name" value="Guanylate_cyc"/>
    <property type="match status" value="1"/>
</dbReference>
<dbReference type="Proteomes" id="UP000654345">
    <property type="component" value="Unassembled WGS sequence"/>
</dbReference>
<dbReference type="InterPro" id="IPR001054">
    <property type="entry name" value="A/G_cyclase"/>
</dbReference>
<dbReference type="InterPro" id="IPR041664">
    <property type="entry name" value="AAA_16"/>
</dbReference>
<evidence type="ECO:0000256" key="3">
    <source>
        <dbReference type="SAM" id="MobiDB-lite"/>
    </source>
</evidence>
<dbReference type="Gene3D" id="3.40.50.300">
    <property type="entry name" value="P-loop containing nucleotide triphosphate hydrolases"/>
    <property type="match status" value="1"/>
</dbReference>
<dbReference type="Pfam" id="PF13191">
    <property type="entry name" value="AAA_16"/>
    <property type="match status" value="1"/>
</dbReference>
<dbReference type="PANTHER" id="PTHR16305">
    <property type="entry name" value="TESTICULAR SOLUBLE ADENYLYL CYCLASE"/>
    <property type="match status" value="1"/>
</dbReference>
<sequence>MPEERKLVTILFADVTGSTALADSLDPEDVRALMSRYYDHARRVITPRGGTLEKFIGDAVMAIFGLYQAHEDDAERALASALALREAVASDEILSPIFRLRIGVNTGEVVATNNPDRLDFLVTGDAVNVSARLQQGANPGEIIVSERTANATRKAFLFEEPRLLQAKGKPQPLQIFPLQCKRTMRLVERHPFVGRVQDLRQLEILKERVLQERSSRVVSIVGQAGTGKSRLLEEFLTQIKPEEGLRVASAQCLPYGETLTYWPLRGLLTQLLGQSPTPEQVQTIYQQGGYESIDAARLADLIMTTLGMEEDGEKRERKAPSAIPEGLPSMPEGLRLNLSGAEARDVFAGFSKRLIGNFKQSNALKRMGDLRNGTKPGKQTIGDSAKKIFNLDSLLELDGLDELVSLTSSPGPKDGERLGALGEKLRVSGGALRDAINESVYSTLREVVPSRFLATDRESLFAAWRLLIELLARQAPRVVVFEDLHWVSDALFDLVEHIVQLGTAAPILFVILSRPELLERRVSWRDNRWQMTVLTLEPLAEAETQELLERVQADVPDRIRRQIAERSGGNPFFTLELLRGYAERAQRGEVDANLDLPDTVHAAILARIDLLSRQERSLLQAASVSKRAFSRQLLMALMDEYELDAALDGLKSRNMLMALDEERYTFQHVLIRDVAYGTLARPERIRLHGKTALWLEDLSAQQPGGRDDYIELSAYHYRKAVELARQSAVPLALPFKTERAAQAFERAGLYAGRSGVFSEASCYLQLAIDLAPSSQHARLYEMLGESVSYGDISFEAYQKALASWRADTVRQPQVGARLIRKLLMEGTRNSLVSRFSIEEREALQREALTLLEGTNDEDELWRIRLTECFSPQVCYSENNPGGNDPARLSLIKEKRSLAEQAVNYFERRRYWEALSEALDAYGVLSISSHALPEALAAMERRLTIPDLPITEWADAVGSVVCCLFLMGDYACCITSVHETFANLKPGQPVARLGKVVSYGLLAAYLSGRWEEMEKLLPRLDEIHELVLYDPSASAQLARGYHAMLLMALAREDQSLIDALTQKLRKDTLSLGSAFLSVIDAIVEDDVHKLPQERPAQVSDMLSVALLLFVNEHGFSLSEEMLGHVRDIGDGDRCLREIALALTSNDLPRLAHAIDEAEAHKLVHHAARMRIILAALSHDPRPLALARPVLERLDDRQFLRRLEEVAQSINV</sequence>
<evidence type="ECO:0000313" key="5">
    <source>
        <dbReference type="EMBL" id="GHO57014.1"/>
    </source>
</evidence>
<feature type="region of interest" description="Disordered" evidence="3">
    <location>
        <begin position="310"/>
        <end position="330"/>
    </location>
</feature>
<keyword evidence="6" id="KW-1185">Reference proteome</keyword>
<evidence type="ECO:0000256" key="1">
    <source>
        <dbReference type="ARBA" id="ARBA00022741"/>
    </source>
</evidence>
<proteinExistence type="predicted"/>
<accession>A0ABQ3UW21</accession>